<dbReference type="InterPro" id="IPR018499">
    <property type="entry name" value="Tetraspanin/Peripherin"/>
</dbReference>
<evidence type="ECO:0000256" key="3">
    <source>
        <dbReference type="ARBA" id="ARBA00022692"/>
    </source>
</evidence>
<name>A0AAN8S6H8_POLSC</name>
<dbReference type="InterPro" id="IPR018503">
    <property type="entry name" value="Tetraspanin_CS"/>
</dbReference>
<dbReference type="GO" id="GO:0005886">
    <property type="term" value="C:plasma membrane"/>
    <property type="evidence" value="ECO:0007669"/>
    <property type="project" value="TreeGrafter"/>
</dbReference>
<keyword evidence="4 7" id="KW-1133">Transmembrane helix</keyword>
<keyword evidence="3 7" id="KW-0812">Transmembrane</keyword>
<keyword evidence="6" id="KW-1015">Disulfide bond</keyword>
<evidence type="ECO:0000313" key="8">
    <source>
        <dbReference type="EMBL" id="KAK6629634.1"/>
    </source>
</evidence>
<evidence type="ECO:0000256" key="2">
    <source>
        <dbReference type="ARBA" id="ARBA00006840"/>
    </source>
</evidence>
<dbReference type="PRINTS" id="PR00259">
    <property type="entry name" value="TMFOUR"/>
</dbReference>
<dbReference type="EMBL" id="JAWJWE010000036">
    <property type="protein sequence ID" value="KAK6629634.1"/>
    <property type="molecule type" value="Genomic_DNA"/>
</dbReference>
<dbReference type="PANTHER" id="PTHR19282">
    <property type="entry name" value="TETRASPANIN"/>
    <property type="match status" value="1"/>
</dbReference>
<protein>
    <recommendedName>
        <fullName evidence="7">Tetraspanin</fullName>
    </recommendedName>
</protein>
<proteinExistence type="inferred from homology"/>
<dbReference type="SUPFAM" id="SSF48652">
    <property type="entry name" value="Tetraspanin"/>
    <property type="match status" value="1"/>
</dbReference>
<dbReference type="Gene3D" id="1.10.1450.10">
    <property type="entry name" value="Tetraspanin"/>
    <property type="match status" value="1"/>
</dbReference>
<comment type="subcellular location">
    <subcellularLocation>
        <location evidence="1 7">Membrane</location>
        <topology evidence="1 7">Multi-pass membrane protein</topology>
    </subcellularLocation>
</comment>
<keyword evidence="5 7" id="KW-0472">Membrane</keyword>
<feature type="disulfide bond" evidence="6">
    <location>
        <begin position="110"/>
        <end position="126"/>
    </location>
</feature>
<comment type="similarity">
    <text evidence="2 7">Belongs to the tetraspanin (TM4SF) family.</text>
</comment>
<evidence type="ECO:0000256" key="7">
    <source>
        <dbReference type="RuleBase" id="RU361218"/>
    </source>
</evidence>
<evidence type="ECO:0000256" key="6">
    <source>
        <dbReference type="PIRSR" id="PIRSR002419-1"/>
    </source>
</evidence>
<reference evidence="8 9" key="1">
    <citation type="submission" date="2023-10" db="EMBL/GenBank/DDBJ databases">
        <title>Genomes of two closely related lineages of the louse Polyplax serrata with different host specificities.</title>
        <authorList>
            <person name="Martinu J."/>
            <person name="Tarabai H."/>
            <person name="Stefka J."/>
            <person name="Hypsa V."/>
        </authorList>
    </citation>
    <scope>NUCLEOTIDE SEQUENCE [LARGE SCALE GENOMIC DNA]</scope>
    <source>
        <strain evidence="8">HR10_N</strain>
    </source>
</reference>
<evidence type="ECO:0000256" key="4">
    <source>
        <dbReference type="ARBA" id="ARBA00022989"/>
    </source>
</evidence>
<feature type="transmembrane region" description="Helical" evidence="7">
    <location>
        <begin position="20"/>
        <end position="40"/>
    </location>
</feature>
<feature type="transmembrane region" description="Helical" evidence="7">
    <location>
        <begin position="46"/>
        <end position="70"/>
    </location>
</feature>
<dbReference type="Proteomes" id="UP001372834">
    <property type="component" value="Unassembled WGS sequence"/>
</dbReference>
<accession>A0AAN8S6H8</accession>
<comment type="caution">
    <text evidence="7">Lacks conserved residue(s) required for the propagation of feature annotation.</text>
</comment>
<gene>
    <name evidence="8" type="ORF">RUM43_003451</name>
</gene>
<comment type="caution">
    <text evidence="8">The sequence shown here is derived from an EMBL/GenBank/DDBJ whole genome shotgun (WGS) entry which is preliminary data.</text>
</comment>
<dbReference type="AlphaFoldDB" id="A0AAN8S6H8"/>
<dbReference type="InterPro" id="IPR008952">
    <property type="entry name" value="Tetraspanin_EC2_sf"/>
</dbReference>
<dbReference type="PROSITE" id="PS51257">
    <property type="entry name" value="PROKAR_LIPOPROTEIN"/>
    <property type="match status" value="1"/>
</dbReference>
<evidence type="ECO:0000256" key="1">
    <source>
        <dbReference type="ARBA" id="ARBA00004141"/>
    </source>
</evidence>
<dbReference type="PROSITE" id="PS00421">
    <property type="entry name" value="TM4_1"/>
    <property type="match status" value="1"/>
</dbReference>
<dbReference type="PIRSF" id="PIRSF002419">
    <property type="entry name" value="Tetraspanin"/>
    <property type="match status" value="1"/>
</dbReference>
<evidence type="ECO:0000256" key="5">
    <source>
        <dbReference type="ARBA" id="ARBA00023136"/>
    </source>
</evidence>
<dbReference type="FunFam" id="1.10.1450.10:FF:000023">
    <property type="entry name" value="Tetraspanin"/>
    <property type="match status" value="1"/>
</dbReference>
<dbReference type="InterPro" id="IPR000301">
    <property type="entry name" value="Tetraspanin_animals"/>
</dbReference>
<dbReference type="PANTHER" id="PTHR19282:SF431">
    <property type="entry name" value="TETRASPANIN 26A, ISOFORM B-RELATED"/>
    <property type="match status" value="1"/>
</dbReference>
<organism evidence="8 9">
    <name type="scientific">Polyplax serrata</name>
    <name type="common">Common mouse louse</name>
    <dbReference type="NCBI Taxonomy" id="468196"/>
    <lineage>
        <taxon>Eukaryota</taxon>
        <taxon>Metazoa</taxon>
        <taxon>Ecdysozoa</taxon>
        <taxon>Arthropoda</taxon>
        <taxon>Hexapoda</taxon>
        <taxon>Insecta</taxon>
        <taxon>Pterygota</taxon>
        <taxon>Neoptera</taxon>
        <taxon>Paraneoptera</taxon>
        <taxon>Psocodea</taxon>
        <taxon>Troctomorpha</taxon>
        <taxon>Phthiraptera</taxon>
        <taxon>Anoplura</taxon>
        <taxon>Polyplacidae</taxon>
        <taxon>Polyplax</taxon>
    </lineage>
</organism>
<sequence>MLKNKPRKHNCCLSFRAILWGKKGTVTFVIGFAGCVGALRENTCLLAAYAIFLAILLLLEMTVGVLGFIFKDSIKAQATHGFQVFIKHYREDPDQQNLIDWIQEDWLQCCGIEGPKDWDRNNYFNCSSREVGSREACGVPFSCCKRKPNYADGWTNLSPTQPGERNIFERGCLRAGEEWVETNLVPVAGVAVGVAVLQVMVPGEPVK</sequence>
<dbReference type="Pfam" id="PF00335">
    <property type="entry name" value="Tetraspanin"/>
    <property type="match status" value="1"/>
</dbReference>
<evidence type="ECO:0000313" key="9">
    <source>
        <dbReference type="Proteomes" id="UP001372834"/>
    </source>
</evidence>